<gene>
    <name evidence="1" type="primary">WBGene00277157</name>
</gene>
<dbReference type="EnsemblMetazoa" id="PPA38788.1">
    <property type="protein sequence ID" value="PPA38788.1"/>
    <property type="gene ID" value="WBGene00277157"/>
</dbReference>
<dbReference type="AlphaFoldDB" id="A0A2A6CBW1"/>
<reference evidence="2" key="1">
    <citation type="journal article" date="2008" name="Nat. Genet.">
        <title>The Pristionchus pacificus genome provides a unique perspective on nematode lifestyle and parasitism.</title>
        <authorList>
            <person name="Dieterich C."/>
            <person name="Clifton S.W."/>
            <person name="Schuster L.N."/>
            <person name="Chinwalla A."/>
            <person name="Delehaunty K."/>
            <person name="Dinkelacker I."/>
            <person name="Fulton L."/>
            <person name="Fulton R."/>
            <person name="Godfrey J."/>
            <person name="Minx P."/>
            <person name="Mitreva M."/>
            <person name="Roeseler W."/>
            <person name="Tian H."/>
            <person name="Witte H."/>
            <person name="Yang S.P."/>
            <person name="Wilson R.K."/>
            <person name="Sommer R.J."/>
        </authorList>
    </citation>
    <scope>NUCLEOTIDE SEQUENCE [LARGE SCALE GENOMIC DNA]</scope>
    <source>
        <strain evidence="2">PS312</strain>
    </source>
</reference>
<reference evidence="1" key="2">
    <citation type="submission" date="2022-06" db="UniProtKB">
        <authorList>
            <consortium name="EnsemblMetazoa"/>
        </authorList>
    </citation>
    <scope>IDENTIFICATION</scope>
    <source>
        <strain evidence="1">PS312</strain>
    </source>
</reference>
<accession>A0A8R1YYX7</accession>
<proteinExistence type="predicted"/>
<evidence type="ECO:0000313" key="2">
    <source>
        <dbReference type="Proteomes" id="UP000005239"/>
    </source>
</evidence>
<protein>
    <submittedName>
        <fullName evidence="1">Uncharacterized protein</fullName>
    </submittedName>
</protein>
<name>A0A2A6CBW1_PRIPA</name>
<dbReference type="Proteomes" id="UP000005239">
    <property type="component" value="Unassembled WGS sequence"/>
</dbReference>
<evidence type="ECO:0000313" key="1">
    <source>
        <dbReference type="EnsemblMetazoa" id="PPA38788.1"/>
    </source>
</evidence>
<keyword evidence="2" id="KW-1185">Reference proteome</keyword>
<organism evidence="1 2">
    <name type="scientific">Pristionchus pacificus</name>
    <name type="common">Parasitic nematode worm</name>
    <dbReference type="NCBI Taxonomy" id="54126"/>
    <lineage>
        <taxon>Eukaryota</taxon>
        <taxon>Metazoa</taxon>
        <taxon>Ecdysozoa</taxon>
        <taxon>Nematoda</taxon>
        <taxon>Chromadorea</taxon>
        <taxon>Rhabditida</taxon>
        <taxon>Rhabditina</taxon>
        <taxon>Diplogasteromorpha</taxon>
        <taxon>Diplogasteroidea</taxon>
        <taxon>Neodiplogasteridae</taxon>
        <taxon>Pristionchus</taxon>
    </lineage>
</organism>
<accession>A0A2A6CBW1</accession>
<sequence>MVENEDSNLAEELALYDRFRNYIQTTEGTTIFCLFIGVLFLILLQLFLAICQYHYRKTLNRNLEMRGLLEVTSSHERNEVPTSSRVEERSLVSPIIDRTGTILVEVHELTHFNDQL</sequence>